<evidence type="ECO:0000256" key="3">
    <source>
        <dbReference type="ARBA" id="ARBA00011837"/>
    </source>
</evidence>
<keyword evidence="12" id="KW-1185">Reference proteome</keyword>
<dbReference type="GO" id="GO:0003712">
    <property type="term" value="F:transcription coregulator activity"/>
    <property type="evidence" value="ECO:0007669"/>
    <property type="project" value="InterPro"/>
</dbReference>
<organism evidence="11 12">
    <name type="scientific">Escovopsis weberi</name>
    <dbReference type="NCBI Taxonomy" id="150374"/>
    <lineage>
        <taxon>Eukaryota</taxon>
        <taxon>Fungi</taxon>
        <taxon>Dikarya</taxon>
        <taxon>Ascomycota</taxon>
        <taxon>Pezizomycotina</taxon>
        <taxon>Sordariomycetes</taxon>
        <taxon>Hypocreomycetidae</taxon>
        <taxon>Hypocreales</taxon>
        <taxon>Hypocreaceae</taxon>
        <taxon>Escovopsis</taxon>
    </lineage>
</organism>
<dbReference type="GO" id="GO:0016592">
    <property type="term" value="C:mediator complex"/>
    <property type="evidence" value="ECO:0007669"/>
    <property type="project" value="InterPro"/>
</dbReference>
<comment type="subcellular location">
    <subcellularLocation>
        <location evidence="1 10">Nucleus</location>
    </subcellularLocation>
</comment>
<dbReference type="Gene3D" id="6.10.140.1520">
    <property type="match status" value="1"/>
</dbReference>
<dbReference type="InterPro" id="IPR044888">
    <property type="entry name" value="Mediatior_Med7_sf"/>
</dbReference>
<dbReference type="Gene3D" id="6.10.140.200">
    <property type="match status" value="1"/>
</dbReference>
<protein>
    <recommendedName>
        <fullName evidence="4 10">Mediator of RNA polymerase II transcription subunit 7</fullName>
    </recommendedName>
</protein>
<dbReference type="InterPro" id="IPR009244">
    <property type="entry name" value="Mediatior_Med7"/>
</dbReference>
<evidence type="ECO:0000256" key="4">
    <source>
        <dbReference type="ARBA" id="ARBA00020631"/>
    </source>
</evidence>
<evidence type="ECO:0000256" key="8">
    <source>
        <dbReference type="ARBA" id="ARBA00023242"/>
    </source>
</evidence>
<accession>A0A0M9VWL7</accession>
<dbReference type="STRING" id="150374.A0A0M9VWL7"/>
<evidence type="ECO:0000256" key="5">
    <source>
        <dbReference type="ARBA" id="ARBA00023015"/>
    </source>
</evidence>
<dbReference type="Proteomes" id="UP000053831">
    <property type="component" value="Unassembled WGS sequence"/>
</dbReference>
<dbReference type="OrthoDB" id="10253553at2759"/>
<dbReference type="SUPFAM" id="SSF140718">
    <property type="entry name" value="Mediator hinge subcomplex-like"/>
    <property type="match status" value="1"/>
</dbReference>
<keyword evidence="6 10" id="KW-0010">Activator</keyword>
<evidence type="ECO:0000256" key="2">
    <source>
        <dbReference type="ARBA" id="ARBA00009994"/>
    </source>
</evidence>
<evidence type="ECO:0000256" key="10">
    <source>
        <dbReference type="RuleBase" id="RU364060"/>
    </source>
</evidence>
<dbReference type="EMBL" id="LGSR01000006">
    <property type="protein sequence ID" value="KOS22199.1"/>
    <property type="molecule type" value="Genomic_DNA"/>
</dbReference>
<dbReference type="GO" id="GO:0006357">
    <property type="term" value="P:regulation of transcription by RNA polymerase II"/>
    <property type="evidence" value="ECO:0007669"/>
    <property type="project" value="InterPro"/>
</dbReference>
<evidence type="ECO:0000256" key="9">
    <source>
        <dbReference type="ARBA" id="ARBA00025687"/>
    </source>
</evidence>
<name>A0A0M9VWL7_ESCWE</name>
<comment type="subunit">
    <text evidence="3 10">Component of the Mediator complex.</text>
</comment>
<evidence type="ECO:0000313" key="11">
    <source>
        <dbReference type="EMBL" id="KOS22199.1"/>
    </source>
</evidence>
<keyword evidence="5 10" id="KW-0805">Transcription regulation</keyword>
<dbReference type="Pfam" id="PF05983">
    <property type="entry name" value="Med7"/>
    <property type="match status" value="1"/>
</dbReference>
<evidence type="ECO:0000256" key="1">
    <source>
        <dbReference type="ARBA" id="ARBA00004123"/>
    </source>
</evidence>
<evidence type="ECO:0000313" key="12">
    <source>
        <dbReference type="Proteomes" id="UP000053831"/>
    </source>
</evidence>
<keyword evidence="7 10" id="KW-0804">Transcription</keyword>
<proteinExistence type="inferred from homology"/>
<dbReference type="PANTHER" id="PTHR21428:SF11">
    <property type="entry name" value="MEDIATOR OF RNA POLYMERASE II TRANSCRIPTION SUBUNIT 7"/>
    <property type="match status" value="1"/>
</dbReference>
<keyword evidence="8 10" id="KW-0539">Nucleus</keyword>
<dbReference type="PANTHER" id="PTHR21428">
    <property type="entry name" value="MEDIATOR OF RNA POLYMERASE II TRANSCRIPTION SUBUNIT 7"/>
    <property type="match status" value="1"/>
</dbReference>
<gene>
    <name evidence="11" type="ORF">ESCO_001514</name>
</gene>
<dbReference type="AlphaFoldDB" id="A0A0M9VWL7"/>
<evidence type="ECO:0000256" key="6">
    <source>
        <dbReference type="ARBA" id="ARBA00023159"/>
    </source>
</evidence>
<dbReference type="GO" id="GO:0070847">
    <property type="term" value="C:core mediator complex"/>
    <property type="evidence" value="ECO:0007669"/>
    <property type="project" value="TreeGrafter"/>
</dbReference>
<comment type="function">
    <text evidence="9">Component of the Mediator complex, a coactivator involved in the regulated transcription of nearly all RNA polymerase II-dependent genes. Mediator functions as a bridge to convey information from gene-specific regulatory proteins to the basal RNA polymerase II transcription machinery. Mediator is recruited to promoters by direct interactions with regulatory proteins and serves as a scaffold for the assembly of a functional preinitiation complex with RNA polymerase II and the general transcription factors.</text>
</comment>
<dbReference type="InterPro" id="IPR037212">
    <property type="entry name" value="Med7/Med21-like"/>
</dbReference>
<evidence type="ECO:0000256" key="7">
    <source>
        <dbReference type="ARBA" id="ARBA00023163"/>
    </source>
</evidence>
<sequence>MAEQEPHGLASTFPNPPPFWQDFTPENVAKMEGLHAAYLRSHPGLALDAAPLRVPDVPEDLACLQPPAEPADGKWRVFGDHYMLNDQLPTLEEQGIQNLPASGPSGAKDPTNYDRAFELKRMAKSILLNFLELAGVLAHNPPDAEAKIADIRTVFINMHHILNEYRPHQARESAIEMMQSHLEKTQAETIAIRSQVEKARRVLEGLGSLPIASLYDGGGEGAAAAAAAAGGDARIAELRLRREADVWAATDVLFA</sequence>
<comment type="similarity">
    <text evidence="2 10">Belongs to the Mediator complex subunit 7 family.</text>
</comment>
<comment type="caution">
    <text evidence="11">The sequence shown here is derived from an EMBL/GenBank/DDBJ whole genome shotgun (WGS) entry which is preliminary data.</text>
</comment>
<reference evidence="11 12" key="1">
    <citation type="submission" date="2015-07" db="EMBL/GenBank/DDBJ databases">
        <title>The genome of the fungus Escovopsis weberi, a specialized disease agent of ant agriculture.</title>
        <authorList>
            <person name="de Man T.J."/>
            <person name="Stajich J.E."/>
            <person name="Kubicek C.P."/>
            <person name="Chenthamara K."/>
            <person name="Atanasova L."/>
            <person name="Druzhinina I.S."/>
            <person name="Birnbaum S."/>
            <person name="Barribeau S.M."/>
            <person name="Teiling C."/>
            <person name="Suen G."/>
            <person name="Currie C."/>
            <person name="Gerardo N.M."/>
        </authorList>
    </citation>
    <scope>NUCLEOTIDE SEQUENCE [LARGE SCALE GENOMIC DNA]</scope>
</reference>